<evidence type="ECO:0000313" key="1">
    <source>
        <dbReference type="EMBL" id="PFT50833.1"/>
    </source>
</evidence>
<sequence length="61" mass="7141">MLKEEESIINKTAEIWNEFTALEQTHPSDVDDMAKAIHQIQHIISIRMARRTHPNIFVTIK</sequence>
<dbReference type="EMBL" id="NVCO01000007">
    <property type="protein sequence ID" value="PFT50833.1"/>
    <property type="molecule type" value="Genomic_DNA"/>
</dbReference>
<dbReference type="AlphaFoldDB" id="A0A9X7ASH7"/>
<name>A0A9X7ASH7_BACTU</name>
<dbReference type="RefSeq" id="WP_098392842.1">
    <property type="nucleotide sequence ID" value="NZ_NTVZ01000052.1"/>
</dbReference>
<reference evidence="1 2" key="1">
    <citation type="submission" date="2017-09" db="EMBL/GenBank/DDBJ databases">
        <title>Large-scale bioinformatics analysis of Bacillus genomes uncovers conserved roles of natural products in bacterial physiology.</title>
        <authorList>
            <consortium name="Agbiome Team Llc"/>
            <person name="Bleich R.M."/>
            <person name="Grubbs K.J."/>
            <person name="Santa Maria K.C."/>
            <person name="Allen S.E."/>
            <person name="Farag S."/>
            <person name="Shank E.A."/>
            <person name="Bowers A."/>
        </authorList>
    </citation>
    <scope>NUCLEOTIDE SEQUENCE [LARGE SCALE GENOMIC DNA]</scope>
    <source>
        <strain evidence="1 2">AFS065400</strain>
    </source>
</reference>
<gene>
    <name evidence="1" type="ORF">COK72_02165</name>
</gene>
<dbReference type="Proteomes" id="UP000226106">
    <property type="component" value="Unassembled WGS sequence"/>
</dbReference>
<protein>
    <submittedName>
        <fullName evidence="1">Uncharacterized protein</fullName>
    </submittedName>
</protein>
<organism evidence="1 2">
    <name type="scientific">Bacillus thuringiensis</name>
    <dbReference type="NCBI Taxonomy" id="1428"/>
    <lineage>
        <taxon>Bacteria</taxon>
        <taxon>Bacillati</taxon>
        <taxon>Bacillota</taxon>
        <taxon>Bacilli</taxon>
        <taxon>Bacillales</taxon>
        <taxon>Bacillaceae</taxon>
        <taxon>Bacillus</taxon>
        <taxon>Bacillus cereus group</taxon>
    </lineage>
</organism>
<comment type="caution">
    <text evidence="1">The sequence shown here is derived from an EMBL/GenBank/DDBJ whole genome shotgun (WGS) entry which is preliminary data.</text>
</comment>
<proteinExistence type="predicted"/>
<accession>A0A9X7ASH7</accession>
<evidence type="ECO:0000313" key="2">
    <source>
        <dbReference type="Proteomes" id="UP000226106"/>
    </source>
</evidence>